<dbReference type="SUPFAM" id="SSF53335">
    <property type="entry name" value="S-adenosyl-L-methionine-dependent methyltransferases"/>
    <property type="match status" value="1"/>
</dbReference>
<keyword evidence="5" id="KW-1185">Reference proteome</keyword>
<dbReference type="Proteomes" id="UP001208692">
    <property type="component" value="Unassembled WGS sequence"/>
</dbReference>
<gene>
    <name evidence="2" type="primary">speE</name>
    <name evidence="2" type="ORF">RCZ15_18580</name>
    <name evidence="3" type="ORF">RCZ16_20450</name>
</gene>
<evidence type="ECO:0000256" key="1">
    <source>
        <dbReference type="ARBA" id="ARBA00023115"/>
    </source>
</evidence>
<dbReference type="Pfam" id="PF01564">
    <property type="entry name" value="Spermine_synth"/>
    <property type="match status" value="1"/>
</dbReference>
<name>A0AAV5AYD9_9FLAO</name>
<dbReference type="CDD" id="cd02440">
    <property type="entry name" value="AdoMet_MTases"/>
    <property type="match status" value="1"/>
</dbReference>
<dbReference type="EMBL" id="BQKB01000049">
    <property type="protein sequence ID" value="GJM53729.1"/>
    <property type="molecule type" value="Genomic_DNA"/>
</dbReference>
<evidence type="ECO:0000313" key="4">
    <source>
        <dbReference type="Proteomes" id="UP001207736"/>
    </source>
</evidence>
<reference evidence="2 5" key="1">
    <citation type="submission" date="2021-11" db="EMBL/GenBank/DDBJ databases">
        <title>Draft genome sequence of Capnocytophaga sp. strain KC07075 isolated from cat oral cavity.</title>
        <authorList>
            <person name="Suzuki M."/>
            <person name="Imaoka K."/>
            <person name="Kimura M."/>
            <person name="Morikawa S."/>
            <person name="Maeda K."/>
        </authorList>
    </citation>
    <scope>NUCLEOTIDE SEQUENCE</scope>
    <source>
        <strain evidence="2">KC07075</strain>
        <strain evidence="3 5">KC07079</strain>
    </source>
</reference>
<dbReference type="Gene3D" id="3.40.50.150">
    <property type="entry name" value="Vaccinia Virus protein VP39"/>
    <property type="match status" value="1"/>
</dbReference>
<organism evidence="2 4">
    <name type="scientific">Capnocytophaga catalasegens</name>
    <dbReference type="NCBI Taxonomy" id="1004260"/>
    <lineage>
        <taxon>Bacteria</taxon>
        <taxon>Pseudomonadati</taxon>
        <taxon>Bacteroidota</taxon>
        <taxon>Flavobacteriia</taxon>
        <taxon>Flavobacteriales</taxon>
        <taxon>Flavobacteriaceae</taxon>
        <taxon>Capnocytophaga</taxon>
    </lineage>
</organism>
<keyword evidence="1" id="KW-0620">Polyamine biosynthesis</keyword>
<dbReference type="Proteomes" id="UP001207736">
    <property type="component" value="Unassembled WGS sequence"/>
</dbReference>
<dbReference type="InterPro" id="IPR029063">
    <property type="entry name" value="SAM-dependent_MTases_sf"/>
</dbReference>
<accession>A0AAV5AYD9</accession>
<dbReference type="PANTHER" id="PTHR43317:SF1">
    <property type="entry name" value="THERMOSPERMINE SYNTHASE ACAULIS5"/>
    <property type="match status" value="1"/>
</dbReference>
<evidence type="ECO:0000313" key="3">
    <source>
        <dbReference type="EMBL" id="GJM53729.1"/>
    </source>
</evidence>
<dbReference type="NCBIfam" id="NF037959">
    <property type="entry name" value="MFS_SpdSyn"/>
    <property type="match status" value="1"/>
</dbReference>
<sequence>MIMIKKILSYIFPIPIHKQPSKVSKSVEVVLYNGRLILNTPNTNYSYGSLQRILRLGLKKIGFEQIRKMQHILLLGLAGGSVVKTLIDEIGYKGQITAVEIDNEIVEIANKYFGINEIGNLKIIIDDAQKFVQKEKNTYDLIIVDIFQDEEMPAFLFSTSFKNKLISLLTSKGLILFNTMKISKKDSKRNAIFIQNCQQETIVNVFSKVEGNNELILISKKNNKF</sequence>
<dbReference type="PANTHER" id="PTHR43317">
    <property type="entry name" value="THERMOSPERMINE SYNTHASE ACAULIS5"/>
    <property type="match status" value="1"/>
</dbReference>
<comment type="caution">
    <text evidence="2">The sequence shown here is derived from an EMBL/GenBank/DDBJ whole genome shotgun (WGS) entry which is preliminary data.</text>
</comment>
<evidence type="ECO:0000313" key="2">
    <source>
        <dbReference type="EMBL" id="GJM50885.1"/>
    </source>
</evidence>
<evidence type="ECO:0000313" key="5">
    <source>
        <dbReference type="Proteomes" id="UP001208692"/>
    </source>
</evidence>
<protein>
    <submittedName>
        <fullName evidence="2">Spermidine synthase</fullName>
    </submittedName>
</protein>
<proteinExistence type="predicted"/>
<dbReference type="AlphaFoldDB" id="A0AAV5AYD9"/>
<dbReference type="EMBL" id="BQKA01000034">
    <property type="protein sequence ID" value="GJM50885.1"/>
    <property type="molecule type" value="Genomic_DNA"/>
</dbReference>
<dbReference type="GO" id="GO:0006596">
    <property type="term" value="P:polyamine biosynthetic process"/>
    <property type="evidence" value="ECO:0007669"/>
    <property type="project" value="UniProtKB-KW"/>
</dbReference>